<name>B2IKM9_BEII9</name>
<accession>B2IKM9</accession>
<dbReference type="HOGENOM" id="CLU_2876759_0_0_5"/>
<organism evidence="1 2">
    <name type="scientific">Beijerinckia indica subsp. indica (strain ATCC 9039 / DSM 1715 / NCIMB 8712)</name>
    <dbReference type="NCBI Taxonomy" id="395963"/>
    <lineage>
        <taxon>Bacteria</taxon>
        <taxon>Pseudomonadati</taxon>
        <taxon>Pseudomonadota</taxon>
        <taxon>Alphaproteobacteria</taxon>
        <taxon>Hyphomicrobiales</taxon>
        <taxon>Beijerinckiaceae</taxon>
        <taxon>Beijerinckia</taxon>
    </lineage>
</organism>
<reference evidence="1 2" key="2">
    <citation type="journal article" date="2010" name="J. Bacteriol.">
        <title>Complete genome sequence of Beijerinckia indica subsp. indica.</title>
        <authorList>
            <person name="Tamas I."/>
            <person name="Dedysh S.N."/>
            <person name="Liesack W."/>
            <person name="Stott M.B."/>
            <person name="Alam M."/>
            <person name="Murrell J.C."/>
            <person name="Dunfield P.F."/>
        </authorList>
    </citation>
    <scope>NUCLEOTIDE SEQUENCE [LARGE SCALE GENOMIC DNA]</scope>
    <source>
        <strain evidence="2">ATCC 9039 / DSM 1715 / NCIMB 8712</strain>
    </source>
</reference>
<reference evidence="2" key="1">
    <citation type="submission" date="2008-03" db="EMBL/GenBank/DDBJ databases">
        <title>Complete sequence of chromosome of Beijerinckia indica subsp. indica ATCC 9039.</title>
        <authorList>
            <consortium name="US DOE Joint Genome Institute"/>
            <person name="Copeland A."/>
            <person name="Lucas S."/>
            <person name="Lapidus A."/>
            <person name="Glavina del Rio T."/>
            <person name="Dalin E."/>
            <person name="Tice H."/>
            <person name="Bruce D."/>
            <person name="Goodwin L."/>
            <person name="Pitluck S."/>
            <person name="LaButti K."/>
            <person name="Schmutz J."/>
            <person name="Larimer F."/>
            <person name="Land M."/>
            <person name="Hauser L."/>
            <person name="Kyrpides N."/>
            <person name="Mikhailova N."/>
            <person name="Dunfield P.F."/>
            <person name="Dedysh S.N."/>
            <person name="Liesack W."/>
            <person name="Saw J.H."/>
            <person name="Alam M."/>
            <person name="Chen Y."/>
            <person name="Murrell J.C."/>
            <person name="Richardson P."/>
        </authorList>
    </citation>
    <scope>NUCLEOTIDE SEQUENCE [LARGE SCALE GENOMIC DNA]</scope>
    <source>
        <strain evidence="2">ATCC 9039 / DSM 1715 / NCIMB 8712</strain>
    </source>
</reference>
<evidence type="ECO:0000313" key="2">
    <source>
        <dbReference type="Proteomes" id="UP000001695"/>
    </source>
</evidence>
<dbReference type="KEGG" id="bid:Bind_1428"/>
<dbReference type="EMBL" id="CP001016">
    <property type="protein sequence ID" value="ACB95068.1"/>
    <property type="molecule type" value="Genomic_DNA"/>
</dbReference>
<keyword evidence="2" id="KW-1185">Reference proteome</keyword>
<evidence type="ECO:0000313" key="1">
    <source>
        <dbReference type="EMBL" id="ACB95068.1"/>
    </source>
</evidence>
<proteinExistence type="predicted"/>
<dbReference type="Proteomes" id="UP000001695">
    <property type="component" value="Chromosome"/>
</dbReference>
<protein>
    <submittedName>
        <fullName evidence="1">Uncharacterized protein</fullName>
    </submittedName>
</protein>
<gene>
    <name evidence="1" type="ordered locus">Bind_1428</name>
</gene>
<dbReference type="AlphaFoldDB" id="B2IKM9"/>
<dbReference type="RefSeq" id="WP_012384425.1">
    <property type="nucleotide sequence ID" value="NC_010581.1"/>
</dbReference>
<sequence>MTDCEQRFMSIGLYEEDFIRAGVRTQNAPLRLSRMISGYGGQSAGLAGAENNEDGHYAYAIAT</sequence>